<dbReference type="InterPro" id="IPR037494">
    <property type="entry name" value="RAF1"/>
</dbReference>
<dbReference type="GO" id="GO:0110102">
    <property type="term" value="P:ribulose bisphosphate carboxylase complex assembly"/>
    <property type="evidence" value="ECO:0007669"/>
    <property type="project" value="UniProtKB-ARBA"/>
</dbReference>
<protein>
    <submittedName>
        <fullName evidence="7">Uncharacterized protein</fullName>
    </submittedName>
</protein>
<feature type="domain" description="Rubisco accumulation factor 1 C-terminal" evidence="4">
    <location>
        <begin position="269"/>
        <end position="419"/>
    </location>
</feature>
<keyword evidence="8" id="KW-1185">Reference proteome</keyword>
<evidence type="ECO:0000256" key="1">
    <source>
        <dbReference type="ARBA" id="ARBA00023186"/>
    </source>
</evidence>
<organism evidence="7 8">
    <name type="scientific">Acorus gramineus</name>
    <name type="common">Dwarf sweet flag</name>
    <dbReference type="NCBI Taxonomy" id="55184"/>
    <lineage>
        <taxon>Eukaryota</taxon>
        <taxon>Viridiplantae</taxon>
        <taxon>Streptophyta</taxon>
        <taxon>Embryophyta</taxon>
        <taxon>Tracheophyta</taxon>
        <taxon>Spermatophyta</taxon>
        <taxon>Magnoliopsida</taxon>
        <taxon>Liliopsida</taxon>
        <taxon>Acoraceae</taxon>
        <taxon>Acorus</taxon>
    </lineage>
</organism>
<feature type="coiled-coil region" evidence="2">
    <location>
        <begin position="224"/>
        <end position="253"/>
    </location>
</feature>
<dbReference type="InterPro" id="IPR041358">
    <property type="entry name" value="Raf1_N"/>
</dbReference>
<dbReference type="PANTHER" id="PTHR35299">
    <property type="entry name" value="RUBISCO ACCUMULATION FACTOR 1"/>
    <property type="match status" value="1"/>
</dbReference>
<dbReference type="AlphaFoldDB" id="A0AAV9A8W6"/>
<keyword evidence="1" id="KW-0143">Chaperone</keyword>
<comment type="caution">
    <text evidence="7">The sequence shown here is derived from an EMBL/GenBank/DDBJ whole genome shotgun (WGS) entry which is preliminary data.</text>
</comment>
<evidence type="ECO:0000259" key="4">
    <source>
        <dbReference type="Pfam" id="PF18087"/>
    </source>
</evidence>
<dbReference type="InterPro" id="IPR040858">
    <property type="entry name" value="Raf1_C"/>
</dbReference>
<evidence type="ECO:0000313" key="7">
    <source>
        <dbReference type="EMBL" id="KAK1260617.1"/>
    </source>
</evidence>
<dbReference type="InterPro" id="IPR040781">
    <property type="entry name" value="Raf1_HTH"/>
</dbReference>
<keyword evidence="2" id="KW-0175">Coiled coil</keyword>
<dbReference type="Pfam" id="PF18087">
    <property type="entry name" value="RuBisCo_chap_C"/>
    <property type="match status" value="1"/>
</dbReference>
<reference evidence="7" key="1">
    <citation type="journal article" date="2023" name="Nat. Commun.">
        <title>Diploid and tetraploid genomes of Acorus and the evolution of monocots.</title>
        <authorList>
            <person name="Ma L."/>
            <person name="Liu K.W."/>
            <person name="Li Z."/>
            <person name="Hsiao Y.Y."/>
            <person name="Qi Y."/>
            <person name="Fu T."/>
            <person name="Tang G.D."/>
            <person name="Zhang D."/>
            <person name="Sun W.H."/>
            <person name="Liu D.K."/>
            <person name="Li Y."/>
            <person name="Chen G.Z."/>
            <person name="Liu X.D."/>
            <person name="Liao X.Y."/>
            <person name="Jiang Y.T."/>
            <person name="Yu X."/>
            <person name="Hao Y."/>
            <person name="Huang J."/>
            <person name="Zhao X.W."/>
            <person name="Ke S."/>
            <person name="Chen Y.Y."/>
            <person name="Wu W.L."/>
            <person name="Hsu J.L."/>
            <person name="Lin Y.F."/>
            <person name="Huang M.D."/>
            <person name="Li C.Y."/>
            <person name="Huang L."/>
            <person name="Wang Z.W."/>
            <person name="Zhao X."/>
            <person name="Zhong W.Y."/>
            <person name="Peng D.H."/>
            <person name="Ahmad S."/>
            <person name="Lan S."/>
            <person name="Zhang J.S."/>
            <person name="Tsai W.C."/>
            <person name="Van de Peer Y."/>
            <person name="Liu Z.J."/>
        </authorList>
    </citation>
    <scope>NUCLEOTIDE SEQUENCE</scope>
    <source>
        <strain evidence="7">SCP</strain>
    </source>
</reference>
<evidence type="ECO:0000256" key="2">
    <source>
        <dbReference type="SAM" id="Coils"/>
    </source>
</evidence>
<dbReference type="PANTHER" id="PTHR35299:SF3">
    <property type="entry name" value="RUBISCO ACCUMULATION FACTOR 1.2, CHLOROPLASTIC"/>
    <property type="match status" value="1"/>
</dbReference>
<dbReference type="GO" id="GO:0009507">
    <property type="term" value="C:chloroplast"/>
    <property type="evidence" value="ECO:0007669"/>
    <property type="project" value="TreeGrafter"/>
</dbReference>
<dbReference type="Pfam" id="PF18579">
    <property type="entry name" value="Raf1_HTH"/>
    <property type="match status" value="1"/>
</dbReference>
<proteinExistence type="predicted"/>
<accession>A0AAV9A8W6</accession>
<evidence type="ECO:0000259" key="5">
    <source>
        <dbReference type="Pfam" id="PF18578"/>
    </source>
</evidence>
<feature type="domain" description="Rubisco accumulation factor 1 helix turn helix" evidence="6">
    <location>
        <begin position="70"/>
        <end position="126"/>
    </location>
</feature>
<dbReference type="EMBL" id="JAUJYN010000011">
    <property type="protein sequence ID" value="KAK1260617.1"/>
    <property type="molecule type" value="Genomic_DNA"/>
</dbReference>
<reference evidence="7" key="2">
    <citation type="submission" date="2023-06" db="EMBL/GenBank/DDBJ databases">
        <authorList>
            <person name="Ma L."/>
            <person name="Liu K.-W."/>
            <person name="Li Z."/>
            <person name="Hsiao Y.-Y."/>
            <person name="Qi Y."/>
            <person name="Fu T."/>
            <person name="Tang G."/>
            <person name="Zhang D."/>
            <person name="Sun W.-H."/>
            <person name="Liu D.-K."/>
            <person name="Li Y."/>
            <person name="Chen G.-Z."/>
            <person name="Liu X.-D."/>
            <person name="Liao X.-Y."/>
            <person name="Jiang Y.-T."/>
            <person name="Yu X."/>
            <person name="Hao Y."/>
            <person name="Huang J."/>
            <person name="Zhao X.-W."/>
            <person name="Ke S."/>
            <person name="Chen Y.-Y."/>
            <person name="Wu W.-L."/>
            <person name="Hsu J.-L."/>
            <person name="Lin Y.-F."/>
            <person name="Huang M.-D."/>
            <person name="Li C.-Y."/>
            <person name="Huang L."/>
            <person name="Wang Z.-W."/>
            <person name="Zhao X."/>
            <person name="Zhong W.-Y."/>
            <person name="Peng D.-H."/>
            <person name="Ahmad S."/>
            <person name="Lan S."/>
            <person name="Zhang J.-S."/>
            <person name="Tsai W.-C."/>
            <person name="Van De Peer Y."/>
            <person name="Liu Z.-J."/>
        </authorList>
    </citation>
    <scope>NUCLEOTIDE SEQUENCE</scope>
    <source>
        <strain evidence="7">SCP</strain>
        <tissue evidence="7">Leaves</tissue>
    </source>
</reference>
<evidence type="ECO:0000256" key="3">
    <source>
        <dbReference type="SAM" id="MobiDB-lite"/>
    </source>
</evidence>
<sequence>MFSLMTPSKLTPPFQTPSSSPRPNPHRIRTISAAQRTPPPPPSPGGEVYQPFRPPPSPLPSQYRSLGPVDRLEILRNRLGQWHEYAPLIPALTIDGFTPPSIEEVTGMSGVEQNRIVVAAKVRDSLISSKFDDNLLAYFDLGGAEILYELRLLSAAQRVAAARHVVDHRLETKAAVELARAMKDFPRRRGDPGWRSFSAASPGDCLAFTHYRLSREAISPSDGVASLERALEAAETEAAKEQVREELERRSRRGVAAKEEEVVEDSYRIPVVRLMYGEVAEATAVLVMPVCSGEEEVVAAPENCKSEGVFGVVEAEKGWRRWVVLPLWEPVAAAAVGGGVVVVEFADSRVMPWRMRTADMEERVLAVVDRKVKAAEVEDGFYLIGGGDDGLRVERGKRLVGVEGVGVLGKVVLVVRPPRDDDLNDQLADEDWD</sequence>
<name>A0AAV9A8W6_ACOGR</name>
<evidence type="ECO:0000259" key="6">
    <source>
        <dbReference type="Pfam" id="PF18579"/>
    </source>
</evidence>
<dbReference type="Proteomes" id="UP001179952">
    <property type="component" value="Unassembled WGS sequence"/>
</dbReference>
<evidence type="ECO:0000313" key="8">
    <source>
        <dbReference type="Proteomes" id="UP001179952"/>
    </source>
</evidence>
<feature type="domain" description="Rubisco accumulation factor 1 alpha-helical" evidence="5">
    <location>
        <begin position="139"/>
        <end position="247"/>
    </location>
</feature>
<dbReference type="Pfam" id="PF18578">
    <property type="entry name" value="Raf1_N"/>
    <property type="match status" value="1"/>
</dbReference>
<gene>
    <name evidence="7" type="ORF">QJS04_geneDACA002080</name>
</gene>
<feature type="region of interest" description="Disordered" evidence="3">
    <location>
        <begin position="1"/>
        <end position="64"/>
    </location>
</feature>